<dbReference type="EMBL" id="CAIZ01000129">
    <property type="protein sequence ID" value="CCH70526.1"/>
    <property type="molecule type" value="Genomic_DNA"/>
</dbReference>
<evidence type="ECO:0000313" key="5">
    <source>
        <dbReference type="Proteomes" id="UP000013167"/>
    </source>
</evidence>
<reference evidence="4 5" key="1">
    <citation type="journal article" date="2013" name="ISME J.">
        <title>A metabolic model for members of the genus Tetrasphaera involved in enhanced biological phosphorus removal.</title>
        <authorList>
            <person name="Kristiansen R."/>
            <person name="Nguyen H.T.T."/>
            <person name="Saunders A.M."/>
            <person name="Nielsen J.L."/>
            <person name="Wimmer R."/>
            <person name="Le V.Q."/>
            <person name="McIlroy S.J."/>
            <person name="Petrovski S."/>
            <person name="Seviour R.J."/>
            <person name="Calteau A."/>
            <person name="Nielsen K.L."/>
            <person name="Nielsen P.H."/>
        </authorList>
    </citation>
    <scope>NUCLEOTIDE SEQUENCE [LARGE SCALE GENOMIC DNA]</scope>
    <source>
        <strain evidence="4 5">Lp2</strain>
    </source>
</reference>
<dbReference type="PANTHER" id="PTHR33969">
    <property type="entry name" value="SEGREGATION AND CONDENSATION PROTEIN A"/>
    <property type="match status" value="1"/>
</dbReference>
<accession>N0E3Y5</accession>
<proteinExistence type="predicted"/>
<keyword evidence="5" id="KW-1185">Reference proteome</keyword>
<name>N0E3Y5_9MICO</name>
<dbReference type="HOGENOM" id="CLU_038686_1_0_11"/>
<dbReference type="STRING" id="1193181.BN10_590043"/>
<keyword evidence="1" id="KW-0159">Chromosome partition</keyword>
<evidence type="ECO:0000256" key="2">
    <source>
        <dbReference type="ARBA" id="ARBA00044777"/>
    </source>
</evidence>
<dbReference type="OrthoDB" id="9811016at2"/>
<dbReference type="InterPro" id="IPR003768">
    <property type="entry name" value="ScpA"/>
</dbReference>
<evidence type="ECO:0000256" key="1">
    <source>
        <dbReference type="ARBA" id="ARBA00022829"/>
    </source>
</evidence>
<evidence type="ECO:0000313" key="4">
    <source>
        <dbReference type="EMBL" id="CCH70526.1"/>
    </source>
</evidence>
<dbReference type="PANTHER" id="PTHR33969:SF2">
    <property type="entry name" value="SEGREGATION AND CONDENSATION PROTEIN A"/>
    <property type="match status" value="1"/>
</dbReference>
<feature type="region of interest" description="Disordered" evidence="3">
    <location>
        <begin position="290"/>
        <end position="310"/>
    </location>
</feature>
<dbReference type="AlphaFoldDB" id="N0E3Y5"/>
<dbReference type="GO" id="GO:0007059">
    <property type="term" value="P:chromosome segregation"/>
    <property type="evidence" value="ECO:0007669"/>
    <property type="project" value="UniProtKB-KW"/>
</dbReference>
<gene>
    <name evidence="4" type="ORF">BN10_590043</name>
</gene>
<protein>
    <recommendedName>
        <fullName evidence="2">Segregation and condensation protein A</fullName>
    </recommendedName>
</protein>
<sequence>MDTTAPVGPAPQALPGLPGPDPDQVTPGGVLTRRVPTQAFEVHLDVYSGPFDLLLGLIAKHKLDITEISLAKVTDEFMAHIRAAQSSEAGWDLSQASEFVLVAATLLDLKAARLLPQTGPEDDDDLALIEARDLLFARLLQYRAYKDLAHTFGERMATAGRMQPRVVGLEAAFAKLLPELVMTITPEQFAMLAARALTPKVPENVGLAHLHAPAVSVREQAGIIGERLRRGPSTFRALVADADSTLVVVARFLALLELARDNSVGFEQAEALGELTVRWTGALDGEIEVDDEFDEDVDSHAQPEDGARDE</sequence>
<dbReference type="Gene3D" id="6.10.250.2410">
    <property type="match status" value="1"/>
</dbReference>
<evidence type="ECO:0000256" key="3">
    <source>
        <dbReference type="SAM" id="MobiDB-lite"/>
    </source>
</evidence>
<organism evidence="4 5">
    <name type="scientific">Phycicoccus elongatus Lp2</name>
    <dbReference type="NCBI Taxonomy" id="1193181"/>
    <lineage>
        <taxon>Bacteria</taxon>
        <taxon>Bacillati</taxon>
        <taxon>Actinomycetota</taxon>
        <taxon>Actinomycetes</taxon>
        <taxon>Micrococcales</taxon>
        <taxon>Intrasporangiaceae</taxon>
        <taxon>Phycicoccus</taxon>
    </lineage>
</organism>
<feature type="compositionally biased region" description="Low complexity" evidence="3">
    <location>
        <begin position="1"/>
        <end position="16"/>
    </location>
</feature>
<dbReference type="eggNOG" id="COG1354">
    <property type="taxonomic scope" value="Bacteria"/>
</dbReference>
<dbReference type="Pfam" id="PF02616">
    <property type="entry name" value="SMC_ScpA"/>
    <property type="match status" value="1"/>
</dbReference>
<feature type="region of interest" description="Disordered" evidence="3">
    <location>
        <begin position="1"/>
        <end position="28"/>
    </location>
</feature>
<dbReference type="Proteomes" id="UP000013167">
    <property type="component" value="Unassembled WGS sequence"/>
</dbReference>
<comment type="caution">
    <text evidence="4">The sequence shown here is derived from an EMBL/GenBank/DDBJ whole genome shotgun (WGS) entry which is preliminary data.</text>
</comment>
<feature type="compositionally biased region" description="Basic and acidic residues" evidence="3">
    <location>
        <begin position="298"/>
        <end position="310"/>
    </location>
</feature>
<dbReference type="RefSeq" id="WP_010850375.1">
    <property type="nucleotide sequence ID" value="NZ_HF570956.1"/>
</dbReference>